<dbReference type="Pfam" id="PF19576">
    <property type="entry name" value="Acyltransf_2"/>
    <property type="match status" value="1"/>
</dbReference>
<dbReference type="InterPro" id="IPR045746">
    <property type="entry name" value="ACT14924-like_Acyltransf_dom"/>
</dbReference>
<keyword evidence="2" id="KW-0012">Acyltransferase</keyword>
<keyword evidence="3" id="KW-1185">Reference proteome</keyword>
<gene>
    <name evidence="2" type="ORF">H8S08_10020</name>
</gene>
<dbReference type="Proteomes" id="UP000636891">
    <property type="component" value="Unassembled WGS sequence"/>
</dbReference>
<name>A0ABR7CNW8_9BACT</name>
<dbReference type="EMBL" id="JACOOK010000005">
    <property type="protein sequence ID" value="MBC5617347.1"/>
    <property type="molecule type" value="Genomic_DNA"/>
</dbReference>
<evidence type="ECO:0000259" key="1">
    <source>
        <dbReference type="SMART" id="SM00563"/>
    </source>
</evidence>
<comment type="caution">
    <text evidence="2">The sequence shown here is derived from an EMBL/GenBank/DDBJ whole genome shotgun (WGS) entry which is preliminary data.</text>
</comment>
<proteinExistence type="predicted"/>
<dbReference type="SMART" id="SM00563">
    <property type="entry name" value="PlsC"/>
    <property type="match status" value="1"/>
</dbReference>
<dbReference type="SUPFAM" id="SSF69593">
    <property type="entry name" value="Glycerol-3-phosphate (1)-acyltransferase"/>
    <property type="match status" value="1"/>
</dbReference>
<organism evidence="2 3">
    <name type="scientific">Alistipes hominis</name>
    <dbReference type="NCBI Taxonomy" id="2763015"/>
    <lineage>
        <taxon>Bacteria</taxon>
        <taxon>Pseudomonadati</taxon>
        <taxon>Bacteroidota</taxon>
        <taxon>Bacteroidia</taxon>
        <taxon>Bacteroidales</taxon>
        <taxon>Rikenellaceae</taxon>
        <taxon>Alistipes</taxon>
    </lineage>
</organism>
<dbReference type="InterPro" id="IPR002123">
    <property type="entry name" value="Plipid/glycerol_acylTrfase"/>
</dbReference>
<dbReference type="RefSeq" id="WP_118657066.1">
    <property type="nucleotide sequence ID" value="NZ_JACOOK010000005.1"/>
</dbReference>
<evidence type="ECO:0000313" key="3">
    <source>
        <dbReference type="Proteomes" id="UP000636891"/>
    </source>
</evidence>
<feature type="domain" description="Phospholipid/glycerol acyltransferase" evidence="1">
    <location>
        <begin position="84"/>
        <end position="200"/>
    </location>
</feature>
<evidence type="ECO:0000313" key="2">
    <source>
        <dbReference type="EMBL" id="MBC5617347.1"/>
    </source>
</evidence>
<protein>
    <submittedName>
        <fullName evidence="2">1-acyl-sn-glycerol-3-phosphate acyltransferase</fullName>
    </submittedName>
</protein>
<reference evidence="2 3" key="1">
    <citation type="submission" date="2020-08" db="EMBL/GenBank/DDBJ databases">
        <title>Genome public.</title>
        <authorList>
            <person name="Liu C."/>
            <person name="Sun Q."/>
        </authorList>
    </citation>
    <scope>NUCLEOTIDE SEQUENCE [LARGE SCALE GENOMIC DNA]</scope>
    <source>
        <strain evidence="2 3">New-7</strain>
    </source>
</reference>
<keyword evidence="2" id="KW-0808">Transferase</keyword>
<accession>A0ABR7CNW8</accession>
<sequence length="278" mass="32386">MSDEKTLTVDLEKVIRDKNPALARLLPRFVVAYLKRTIHQDEINRILQAYSHLEPIPFIRAALADMGIRYRAVGLEKLPREGRYLFASNHPFGGMDGMMLCDELERHFGSVKIIVNDLLMHLTPLNPLFIPVNKHGRQKAQYAELLRENLQSDVQVATFPAGLCSRRHRGVVRDCPWRPSFIKNAIESRRDVVPVYFEGELSSFFYNLSNFRTAVGIRANLEMLYLPDEMFRQRGKDFRIRFGKPVPWQRLDDGKPAKVWAERLREYVYKLKNEQKNG</sequence>
<dbReference type="GO" id="GO:0016746">
    <property type="term" value="F:acyltransferase activity"/>
    <property type="evidence" value="ECO:0007669"/>
    <property type="project" value="UniProtKB-KW"/>
</dbReference>